<feature type="signal peptide" evidence="1">
    <location>
        <begin position="1"/>
        <end position="23"/>
    </location>
</feature>
<reference evidence="3" key="1">
    <citation type="submission" date="2010-06" db="EMBL/GenBank/DDBJ databases">
        <authorList>
            <person name="Jiang H."/>
            <person name="Abraham K."/>
            <person name="Ali S."/>
            <person name="Alsbrooks S.L."/>
            <person name="Anim B.N."/>
            <person name="Anosike U.S."/>
            <person name="Attaway T."/>
            <person name="Bandaranaike D.P."/>
            <person name="Battles P.K."/>
            <person name="Bell S.N."/>
            <person name="Bell A.V."/>
            <person name="Beltran B."/>
            <person name="Bickham C."/>
            <person name="Bustamante Y."/>
            <person name="Caleb T."/>
            <person name="Canada A."/>
            <person name="Cardenas V."/>
            <person name="Carter K."/>
            <person name="Chacko J."/>
            <person name="Chandrabose M.N."/>
            <person name="Chavez D."/>
            <person name="Chavez A."/>
            <person name="Chen L."/>
            <person name="Chu H.-S."/>
            <person name="Claassen K.J."/>
            <person name="Cockrell R."/>
            <person name="Collins M."/>
            <person name="Cooper J.A."/>
            <person name="Cree A."/>
            <person name="Curry S.M."/>
            <person name="Da Y."/>
            <person name="Dao M.D."/>
            <person name="Das B."/>
            <person name="Davila M.-L."/>
            <person name="Davy-Carroll L."/>
            <person name="Denson S."/>
            <person name="Dinh H."/>
            <person name="Ebong V.E."/>
            <person name="Edwards J.R."/>
            <person name="Egan A."/>
            <person name="El-Daye J."/>
            <person name="Escobedo L."/>
            <person name="Fernandez S."/>
            <person name="Fernando P.R."/>
            <person name="Flagg N."/>
            <person name="Forbes L.D."/>
            <person name="Fowler R.G."/>
            <person name="Fu Q."/>
            <person name="Gabisi R.A."/>
            <person name="Ganer J."/>
            <person name="Garbino Pronczuk A."/>
            <person name="Garcia R.M."/>
            <person name="Garner T."/>
            <person name="Garrett T.E."/>
            <person name="Gonzalez D.A."/>
            <person name="Hamid H."/>
            <person name="Hawkins E.S."/>
            <person name="Hirani K."/>
            <person name="Hogues M.E."/>
            <person name="Hollins B."/>
            <person name="Hsiao C.-H."/>
            <person name="Jabil R."/>
            <person name="James M.L."/>
            <person name="Jhangiani S.N."/>
            <person name="Johnson B."/>
            <person name="Johnson Q."/>
            <person name="Joshi V."/>
            <person name="Kalu J.B."/>
            <person name="Kam C."/>
            <person name="Kashfia A."/>
            <person name="Keebler J."/>
            <person name="Kisamo H."/>
            <person name="Kovar C.L."/>
            <person name="Lago L.A."/>
            <person name="Lai C.-Y."/>
            <person name="Laidlaw J."/>
            <person name="Lara F."/>
            <person name="Le T.-K."/>
            <person name="Lee S.L."/>
            <person name="Legall F.H."/>
            <person name="Lemon S.J."/>
            <person name="Lewis L.R."/>
            <person name="Li B."/>
            <person name="Liu Y."/>
            <person name="Liu Y.-S."/>
            <person name="Lopez J."/>
            <person name="Lozado R.J."/>
            <person name="Lu J."/>
            <person name="Madu R.C."/>
            <person name="Maheshwari M."/>
            <person name="Maheshwari R."/>
            <person name="Malloy K."/>
            <person name="Martinez E."/>
            <person name="Mathew T."/>
            <person name="Mercado I.C."/>
            <person name="Mercado C."/>
            <person name="Meyer B."/>
            <person name="Montgomery K."/>
            <person name="Morgan M.B."/>
            <person name="Munidasa M."/>
            <person name="Nazareth L.V."/>
            <person name="Nelson J."/>
            <person name="Ng B.M."/>
            <person name="Nguyen N.B."/>
            <person name="Nguyen P.Q."/>
            <person name="Nguyen T."/>
            <person name="Obregon M."/>
            <person name="Okwuonu G.O."/>
            <person name="Onwere C.G."/>
            <person name="Orozco G."/>
            <person name="Parra A."/>
            <person name="Patel S."/>
            <person name="Patil S."/>
            <person name="Perez A."/>
            <person name="Perez Y."/>
            <person name="Pham C."/>
            <person name="Primus E.L."/>
            <person name="Pu L.-L."/>
            <person name="Puazo M."/>
            <person name="Qin X."/>
            <person name="Quiroz J.B."/>
            <person name="Reese J."/>
            <person name="Richards S."/>
            <person name="Rives C.M."/>
            <person name="Robberts R."/>
            <person name="Ruiz S.J."/>
            <person name="Ruiz M.J."/>
            <person name="Santibanez J."/>
            <person name="Schneider B.W."/>
            <person name="Sisson I."/>
            <person name="Smith M."/>
            <person name="Sodergren E."/>
            <person name="Song X.-Z."/>
            <person name="Song B.B."/>
            <person name="Summersgill H."/>
            <person name="Thelus R."/>
            <person name="Thornton R.D."/>
            <person name="Trejos Z.Y."/>
            <person name="Usmani K."/>
            <person name="Vattathil S."/>
            <person name="Villasana D."/>
            <person name="Walker D.L."/>
            <person name="Wang S."/>
            <person name="Wang K."/>
            <person name="White C.S."/>
            <person name="Williams A.C."/>
            <person name="Williamson J."/>
            <person name="Wilson K."/>
            <person name="Woghiren I.O."/>
            <person name="Woodworth J.R."/>
            <person name="Worley K.C."/>
            <person name="Wright R.A."/>
            <person name="Wu W."/>
            <person name="Young L."/>
            <person name="Zhang L."/>
            <person name="Zhang J."/>
            <person name="Zhu Y."/>
            <person name="Muzny D.M."/>
            <person name="Weinstock G."/>
            <person name="Gibbs R.A."/>
        </authorList>
    </citation>
    <scope>NUCLEOTIDE SEQUENCE [LARGE SCALE GENOMIC DNA]</scope>
    <source>
        <strain evidence="3">LSR1</strain>
    </source>
</reference>
<keyword evidence="1" id="KW-0732">Signal</keyword>
<evidence type="ECO:0000313" key="3">
    <source>
        <dbReference type="Proteomes" id="UP000007819"/>
    </source>
</evidence>
<sequence>MIKNINNIFSIFLMLTFIGYTYATCFAEMNGAGLVDGYNQDIDKDVVKKKVEEYNTSLPEAFENWFYLETYISTYNGHRSPAEFCNAL</sequence>
<keyword evidence="3" id="KW-1185">Reference proteome</keyword>
<dbReference type="CTD" id="100302492"/>
<dbReference type="KEGG" id="api:100302492"/>
<dbReference type="EnsemblMetazoa" id="GeneID_100302492M_001163370.1">
    <property type="protein sequence ID" value="NP_001156842.1"/>
    <property type="gene ID" value="GeneID_100302492V8"/>
</dbReference>
<dbReference type="RefSeq" id="NP_001156842.1">
    <property type="nucleotide sequence ID" value="NM_001163370.1"/>
</dbReference>
<evidence type="ECO:0000313" key="2">
    <source>
        <dbReference type="EnsemblMetazoa" id="NP_001156842.1"/>
    </source>
</evidence>
<proteinExistence type="predicted"/>
<name>A0A8R1XLB3_ACYPI</name>
<evidence type="ECO:0000256" key="1">
    <source>
        <dbReference type="SAM" id="SignalP"/>
    </source>
</evidence>
<dbReference type="GeneID" id="100302492"/>
<feature type="chain" id="PRO_5035810228" evidence="1">
    <location>
        <begin position="24"/>
        <end position="88"/>
    </location>
</feature>
<organism evidence="2 3">
    <name type="scientific">Acyrthosiphon pisum</name>
    <name type="common">Pea aphid</name>
    <dbReference type="NCBI Taxonomy" id="7029"/>
    <lineage>
        <taxon>Eukaryota</taxon>
        <taxon>Metazoa</taxon>
        <taxon>Ecdysozoa</taxon>
        <taxon>Arthropoda</taxon>
        <taxon>Hexapoda</taxon>
        <taxon>Insecta</taxon>
        <taxon>Pterygota</taxon>
        <taxon>Neoptera</taxon>
        <taxon>Paraneoptera</taxon>
        <taxon>Hemiptera</taxon>
        <taxon>Sternorrhyncha</taxon>
        <taxon>Aphidomorpha</taxon>
        <taxon>Aphidoidea</taxon>
        <taxon>Aphididae</taxon>
        <taxon>Macrosiphini</taxon>
        <taxon>Acyrthosiphon</taxon>
    </lineage>
</organism>
<dbReference type="AlphaFoldDB" id="A0A8R1XLB3"/>
<reference evidence="2" key="2">
    <citation type="submission" date="2022-06" db="UniProtKB">
        <authorList>
            <consortium name="EnsemblMetazoa"/>
        </authorList>
    </citation>
    <scope>IDENTIFICATION</scope>
</reference>
<protein>
    <submittedName>
        <fullName evidence="2">Uncharacterized protein</fullName>
    </submittedName>
</protein>
<accession>A0A8R1XLB3</accession>
<dbReference type="Proteomes" id="UP000007819">
    <property type="component" value="Chromosome X"/>
</dbReference>